<evidence type="ECO:0000313" key="6">
    <source>
        <dbReference type="Proteomes" id="UP001596380"/>
    </source>
</evidence>
<keyword evidence="2" id="KW-0812">Transmembrane</keyword>
<dbReference type="InterPro" id="IPR052336">
    <property type="entry name" value="MlaD_Phospholipid_Transporter"/>
</dbReference>
<feature type="compositionally biased region" description="Pro residues" evidence="1">
    <location>
        <begin position="1"/>
        <end position="16"/>
    </location>
</feature>
<sequence>MSAPTPPPPAAPPDAPAGPGAAAPRRRARRRTDTSGLVRRRLAGVGFLLVPLLLVWVSIAQYNKSFTDVSWVTLRTASAGSEMHPHADVKLRGVVIGEVRDVSSDGSTATLRLAIQPDKMKRLPANVSAQLLPTTLFGQRFVALVPPAQPATARLTAHSVIDQDRSANAIELQRVMDNLYPLLTAVQPAELSATLTAVSQALDGRGEQLGRTMVELDAYLKKINPSVPALNRSIRELVSVSRAYDEAAPDILQALNDFSYTSRSIVQQRGDLAQLYASVTDASQGLSDFLHENSANLIRLSAESRPTLGLLQKYSPELPCTLKMLSDFVPVMDEVLGKGTKHPGLHVNVSTLPSKGRYLPGRDRPRYTDRSGPHCYSVPYGAAGTPSGAAKAAPANASTPVAVAPGGLGLPNSPEENRLVNELLAPDLHEVPETLPDWSSVLAGPIYRGTEVRLK</sequence>
<dbReference type="Pfam" id="PF02470">
    <property type="entry name" value="MlaD"/>
    <property type="match status" value="1"/>
</dbReference>
<name>A0ABW2CHH1_9ACTN</name>
<accession>A0ABW2CHH1</accession>
<keyword evidence="6" id="KW-1185">Reference proteome</keyword>
<dbReference type="InterPro" id="IPR024516">
    <property type="entry name" value="Mce_C"/>
</dbReference>
<dbReference type="PANTHER" id="PTHR33371">
    <property type="entry name" value="INTERMEMBRANE PHOSPHOLIPID TRANSPORT SYSTEM BINDING PROTEIN MLAD-RELATED"/>
    <property type="match status" value="1"/>
</dbReference>
<dbReference type="EMBL" id="JBHSXS010000005">
    <property type="protein sequence ID" value="MFC6880588.1"/>
    <property type="molecule type" value="Genomic_DNA"/>
</dbReference>
<dbReference type="Pfam" id="PF11887">
    <property type="entry name" value="Mce4_CUP1"/>
    <property type="match status" value="1"/>
</dbReference>
<evidence type="ECO:0000256" key="2">
    <source>
        <dbReference type="SAM" id="Phobius"/>
    </source>
</evidence>
<feature type="domain" description="Mce/MlaD" evidence="3">
    <location>
        <begin position="72"/>
        <end position="147"/>
    </location>
</feature>
<keyword evidence="2" id="KW-1133">Transmembrane helix</keyword>
<feature type="transmembrane region" description="Helical" evidence="2">
    <location>
        <begin position="41"/>
        <end position="59"/>
    </location>
</feature>
<dbReference type="InterPro" id="IPR005693">
    <property type="entry name" value="Mce"/>
</dbReference>
<evidence type="ECO:0000256" key="1">
    <source>
        <dbReference type="SAM" id="MobiDB-lite"/>
    </source>
</evidence>
<dbReference type="Proteomes" id="UP001596380">
    <property type="component" value="Unassembled WGS sequence"/>
</dbReference>
<proteinExistence type="predicted"/>
<dbReference type="RefSeq" id="WP_378044839.1">
    <property type="nucleotide sequence ID" value="NZ_JBHSXE010000001.1"/>
</dbReference>
<gene>
    <name evidence="5" type="ORF">ACFQKB_12530</name>
</gene>
<feature type="region of interest" description="Disordered" evidence="1">
    <location>
        <begin position="1"/>
        <end position="35"/>
    </location>
</feature>
<feature type="domain" description="Mammalian cell entry C-terminal" evidence="4">
    <location>
        <begin position="153"/>
        <end position="373"/>
    </location>
</feature>
<comment type="caution">
    <text evidence="5">The sequence shown here is derived from an EMBL/GenBank/DDBJ whole genome shotgun (WGS) entry which is preliminary data.</text>
</comment>
<organism evidence="5 6">
    <name type="scientific">Actinomadura yumaensis</name>
    <dbReference type="NCBI Taxonomy" id="111807"/>
    <lineage>
        <taxon>Bacteria</taxon>
        <taxon>Bacillati</taxon>
        <taxon>Actinomycetota</taxon>
        <taxon>Actinomycetes</taxon>
        <taxon>Streptosporangiales</taxon>
        <taxon>Thermomonosporaceae</taxon>
        <taxon>Actinomadura</taxon>
    </lineage>
</organism>
<keyword evidence="2" id="KW-0472">Membrane</keyword>
<dbReference type="InterPro" id="IPR003399">
    <property type="entry name" value="Mce/MlaD"/>
</dbReference>
<evidence type="ECO:0000259" key="4">
    <source>
        <dbReference type="Pfam" id="PF11887"/>
    </source>
</evidence>
<evidence type="ECO:0000259" key="3">
    <source>
        <dbReference type="Pfam" id="PF02470"/>
    </source>
</evidence>
<dbReference type="NCBIfam" id="TIGR00996">
    <property type="entry name" value="Mtu_fam_mce"/>
    <property type="match status" value="1"/>
</dbReference>
<protein>
    <submittedName>
        <fullName evidence="5">MCE family protein</fullName>
    </submittedName>
</protein>
<reference evidence="6" key="1">
    <citation type="journal article" date="2019" name="Int. J. Syst. Evol. Microbiol.">
        <title>The Global Catalogue of Microorganisms (GCM) 10K type strain sequencing project: providing services to taxonomists for standard genome sequencing and annotation.</title>
        <authorList>
            <consortium name="The Broad Institute Genomics Platform"/>
            <consortium name="The Broad Institute Genome Sequencing Center for Infectious Disease"/>
            <person name="Wu L."/>
            <person name="Ma J."/>
        </authorList>
    </citation>
    <scope>NUCLEOTIDE SEQUENCE [LARGE SCALE GENOMIC DNA]</scope>
    <source>
        <strain evidence="6">JCM 3369</strain>
    </source>
</reference>
<dbReference type="PANTHER" id="PTHR33371:SF19">
    <property type="entry name" value="MCE-FAMILY PROTEIN MCE4A"/>
    <property type="match status" value="1"/>
</dbReference>
<evidence type="ECO:0000313" key="5">
    <source>
        <dbReference type="EMBL" id="MFC6880588.1"/>
    </source>
</evidence>